<accession>A0A2T2YLM3</accession>
<dbReference type="GO" id="GO:0051301">
    <property type="term" value="P:cell division"/>
    <property type="evidence" value="ECO:0007669"/>
    <property type="project" value="UniProtKB-KW"/>
</dbReference>
<gene>
    <name evidence="1" type="ORF">AHMF7605_24265</name>
</gene>
<keyword evidence="2" id="KW-1185">Reference proteome</keyword>
<dbReference type="EMBL" id="PYFT01000001">
    <property type="protein sequence ID" value="PSR56389.1"/>
    <property type="molecule type" value="Genomic_DNA"/>
</dbReference>
<name>A0A2T2YLM3_9BACT</name>
<sequence>MPVIHLRTFIRAPQAVCFDLSRSIDLHIISMKHTGEKAMAGRTSGLIELNETVTWQAKHLGIWQTLTTKITDFSRLNFFADEMVTGAFQSFRHEHYFTATENGTTMTDIFRFTFPLGWLGNLANVLFLTRYMRKLLEKRNQVLKDFAESKPSIA</sequence>
<dbReference type="InterPro" id="IPR023393">
    <property type="entry name" value="START-like_dom_sf"/>
</dbReference>
<reference evidence="1 2" key="1">
    <citation type="submission" date="2018-03" db="EMBL/GenBank/DDBJ databases">
        <title>Adhaeribacter sp. HMF7605 Genome sequencing and assembly.</title>
        <authorList>
            <person name="Kang H."/>
            <person name="Kang J."/>
            <person name="Cha I."/>
            <person name="Kim H."/>
            <person name="Joh K."/>
        </authorList>
    </citation>
    <scope>NUCLEOTIDE SEQUENCE [LARGE SCALE GENOMIC DNA]</scope>
    <source>
        <strain evidence="1 2">HMF7605</strain>
    </source>
</reference>
<dbReference type="SUPFAM" id="SSF55961">
    <property type="entry name" value="Bet v1-like"/>
    <property type="match status" value="1"/>
</dbReference>
<protein>
    <submittedName>
        <fullName evidence="1">Cell division protein</fullName>
    </submittedName>
</protein>
<dbReference type="OrthoDB" id="9801773at2"/>
<dbReference type="Gene3D" id="3.30.530.20">
    <property type="match status" value="1"/>
</dbReference>
<evidence type="ECO:0000313" key="2">
    <source>
        <dbReference type="Proteomes" id="UP000240357"/>
    </source>
</evidence>
<dbReference type="Proteomes" id="UP000240357">
    <property type="component" value="Unassembled WGS sequence"/>
</dbReference>
<keyword evidence="1" id="KW-0131">Cell cycle</keyword>
<organism evidence="1 2">
    <name type="scientific">Adhaeribacter arboris</name>
    <dbReference type="NCBI Taxonomy" id="2072846"/>
    <lineage>
        <taxon>Bacteria</taxon>
        <taxon>Pseudomonadati</taxon>
        <taxon>Bacteroidota</taxon>
        <taxon>Cytophagia</taxon>
        <taxon>Cytophagales</taxon>
        <taxon>Hymenobacteraceae</taxon>
        <taxon>Adhaeribacter</taxon>
    </lineage>
</organism>
<proteinExistence type="predicted"/>
<dbReference type="CDD" id="cd07820">
    <property type="entry name" value="SRPBCC_3"/>
    <property type="match status" value="1"/>
</dbReference>
<dbReference type="AlphaFoldDB" id="A0A2T2YLM3"/>
<keyword evidence="1" id="KW-0132">Cell division</keyword>
<evidence type="ECO:0000313" key="1">
    <source>
        <dbReference type="EMBL" id="PSR56389.1"/>
    </source>
</evidence>
<comment type="caution">
    <text evidence="1">The sequence shown here is derived from an EMBL/GenBank/DDBJ whole genome shotgun (WGS) entry which is preliminary data.</text>
</comment>
<dbReference type="RefSeq" id="WP_106932567.1">
    <property type="nucleotide sequence ID" value="NZ_PYFT01000001.1"/>
</dbReference>